<sequence length="101" mass="11158">VAREQGLTEKHVEQINDDYEDSQLSERDKTALQLTDAIVGDPRQVPESLQKQLRTHFSDPQIVEMSLGIGLFLALSKVLISLGLEPEEMDIAITPTPGSTN</sequence>
<proteinExistence type="predicted"/>
<evidence type="ECO:0000256" key="1">
    <source>
        <dbReference type="SAM" id="MobiDB-lite"/>
    </source>
</evidence>
<organism evidence="2">
    <name type="scientific">marine metagenome</name>
    <dbReference type="NCBI Taxonomy" id="408172"/>
    <lineage>
        <taxon>unclassified sequences</taxon>
        <taxon>metagenomes</taxon>
        <taxon>ecological metagenomes</taxon>
    </lineage>
</organism>
<dbReference type="PANTHER" id="PTHR34846">
    <property type="entry name" value="4-CARBOXYMUCONOLACTONE DECARBOXYLASE FAMILY PROTEIN (AFU_ORTHOLOGUE AFUA_6G11590)"/>
    <property type="match status" value="1"/>
</dbReference>
<dbReference type="EMBL" id="UINC01154522">
    <property type="protein sequence ID" value="SVD49860.1"/>
    <property type="molecule type" value="Genomic_DNA"/>
</dbReference>
<accession>A0A382VU02</accession>
<feature type="region of interest" description="Disordered" evidence="1">
    <location>
        <begin position="1"/>
        <end position="26"/>
    </location>
</feature>
<gene>
    <name evidence="2" type="ORF">METZ01_LOCUS402714</name>
</gene>
<feature type="non-terminal residue" evidence="2">
    <location>
        <position position="1"/>
    </location>
</feature>
<dbReference type="Gene3D" id="1.20.1290.10">
    <property type="entry name" value="AhpD-like"/>
    <property type="match status" value="1"/>
</dbReference>
<dbReference type="InterPro" id="IPR029032">
    <property type="entry name" value="AhpD-like"/>
</dbReference>
<evidence type="ECO:0000313" key="2">
    <source>
        <dbReference type="EMBL" id="SVD49860.1"/>
    </source>
</evidence>
<dbReference type="AlphaFoldDB" id="A0A382VU02"/>
<dbReference type="PANTHER" id="PTHR34846:SF5">
    <property type="entry name" value="CARBOXYMUCONOLACTONE DECARBOXYLASE-LIKE DOMAIN-CONTAINING PROTEIN"/>
    <property type="match status" value="1"/>
</dbReference>
<feature type="compositionally biased region" description="Basic and acidic residues" evidence="1">
    <location>
        <begin position="1"/>
        <end position="14"/>
    </location>
</feature>
<reference evidence="2" key="1">
    <citation type="submission" date="2018-05" db="EMBL/GenBank/DDBJ databases">
        <authorList>
            <person name="Lanie J.A."/>
            <person name="Ng W.-L."/>
            <person name="Kazmierczak K.M."/>
            <person name="Andrzejewski T.M."/>
            <person name="Davidsen T.M."/>
            <person name="Wayne K.J."/>
            <person name="Tettelin H."/>
            <person name="Glass J.I."/>
            <person name="Rusch D."/>
            <person name="Podicherti R."/>
            <person name="Tsui H.-C.T."/>
            <person name="Winkler M.E."/>
        </authorList>
    </citation>
    <scope>NUCLEOTIDE SEQUENCE</scope>
</reference>
<name>A0A382VU02_9ZZZZ</name>
<dbReference type="SUPFAM" id="SSF69118">
    <property type="entry name" value="AhpD-like"/>
    <property type="match status" value="1"/>
</dbReference>
<protein>
    <submittedName>
        <fullName evidence="2">Uncharacterized protein</fullName>
    </submittedName>
</protein>